<dbReference type="InterPro" id="IPR003170">
    <property type="entry name" value="MurB"/>
</dbReference>
<keyword evidence="11 16" id="KW-0573">Peptidoglycan synthesis</keyword>
<comment type="cofactor">
    <cofactor evidence="1 16">
        <name>FAD</name>
        <dbReference type="ChEBI" id="CHEBI:57692"/>
    </cofactor>
</comment>
<comment type="similarity">
    <text evidence="16">Belongs to the MurB family.</text>
</comment>
<dbReference type="InterPro" id="IPR011601">
    <property type="entry name" value="MurB_C"/>
</dbReference>
<dbReference type="GO" id="GO:0008360">
    <property type="term" value="P:regulation of cell shape"/>
    <property type="evidence" value="ECO:0007669"/>
    <property type="project" value="UniProtKB-KW"/>
</dbReference>
<dbReference type="NCBIfam" id="NF010480">
    <property type="entry name" value="PRK13905.1"/>
    <property type="match status" value="1"/>
</dbReference>
<dbReference type="GO" id="GO:0071555">
    <property type="term" value="P:cell wall organization"/>
    <property type="evidence" value="ECO:0007669"/>
    <property type="project" value="UniProtKB-KW"/>
</dbReference>
<evidence type="ECO:0000256" key="16">
    <source>
        <dbReference type="HAMAP-Rule" id="MF_00037"/>
    </source>
</evidence>
<evidence type="ECO:0000259" key="17">
    <source>
        <dbReference type="PROSITE" id="PS51387"/>
    </source>
</evidence>
<dbReference type="EMBL" id="MFFM01000028">
    <property type="protein sequence ID" value="OGF12906.1"/>
    <property type="molecule type" value="Genomic_DNA"/>
</dbReference>
<dbReference type="GO" id="GO:0008762">
    <property type="term" value="F:UDP-N-acetylmuramate dehydrogenase activity"/>
    <property type="evidence" value="ECO:0007669"/>
    <property type="project" value="UniProtKB-UniRule"/>
</dbReference>
<dbReference type="PROSITE" id="PS51387">
    <property type="entry name" value="FAD_PCMH"/>
    <property type="match status" value="1"/>
</dbReference>
<dbReference type="InterPro" id="IPR036635">
    <property type="entry name" value="MurB_C_sf"/>
</dbReference>
<dbReference type="EC" id="1.3.1.98" evidence="16"/>
<evidence type="ECO:0000256" key="10">
    <source>
        <dbReference type="ARBA" id="ARBA00022960"/>
    </source>
</evidence>
<comment type="caution">
    <text evidence="18">The sequence shown here is derived from an EMBL/GenBank/DDBJ whole genome shotgun (WGS) entry which is preliminary data.</text>
</comment>
<evidence type="ECO:0000256" key="12">
    <source>
        <dbReference type="ARBA" id="ARBA00023002"/>
    </source>
</evidence>
<evidence type="ECO:0000313" key="18">
    <source>
        <dbReference type="EMBL" id="OGF12906.1"/>
    </source>
</evidence>
<evidence type="ECO:0000256" key="14">
    <source>
        <dbReference type="ARBA" id="ARBA00023316"/>
    </source>
</evidence>
<comment type="pathway">
    <text evidence="4 16">Cell wall biogenesis; peptidoglycan biosynthesis.</text>
</comment>
<dbReference type="SUPFAM" id="SSF56194">
    <property type="entry name" value="Uridine diphospho-N-Acetylenolpyruvylglucosamine reductase, MurB, C-terminal domain"/>
    <property type="match status" value="1"/>
</dbReference>
<reference evidence="18 19" key="1">
    <citation type="journal article" date="2016" name="Nat. Commun.">
        <title>Thousands of microbial genomes shed light on interconnected biogeochemical processes in an aquifer system.</title>
        <authorList>
            <person name="Anantharaman K."/>
            <person name="Brown C.T."/>
            <person name="Hug L.A."/>
            <person name="Sharon I."/>
            <person name="Castelle C.J."/>
            <person name="Probst A.J."/>
            <person name="Thomas B.C."/>
            <person name="Singh A."/>
            <person name="Wilkins M.J."/>
            <person name="Karaoz U."/>
            <person name="Brodie E.L."/>
            <person name="Williams K.H."/>
            <person name="Hubbard S.S."/>
            <person name="Banfield J.F."/>
        </authorList>
    </citation>
    <scope>NUCLEOTIDE SEQUENCE [LARGE SCALE GENOMIC DNA]</scope>
</reference>
<dbReference type="Gene3D" id="3.30.465.10">
    <property type="match status" value="1"/>
</dbReference>
<evidence type="ECO:0000256" key="4">
    <source>
        <dbReference type="ARBA" id="ARBA00004752"/>
    </source>
</evidence>
<evidence type="ECO:0000256" key="3">
    <source>
        <dbReference type="ARBA" id="ARBA00004496"/>
    </source>
</evidence>
<keyword evidence="5 16" id="KW-0963">Cytoplasm</keyword>
<evidence type="ECO:0000256" key="5">
    <source>
        <dbReference type="ARBA" id="ARBA00022490"/>
    </source>
</evidence>
<feature type="active site" evidence="16">
    <location>
        <position position="296"/>
    </location>
</feature>
<comment type="catalytic activity">
    <reaction evidence="15 16">
        <text>UDP-N-acetyl-alpha-D-muramate + NADP(+) = UDP-N-acetyl-3-O-(1-carboxyvinyl)-alpha-D-glucosamine + NADPH + H(+)</text>
        <dbReference type="Rhea" id="RHEA:12248"/>
        <dbReference type="ChEBI" id="CHEBI:15378"/>
        <dbReference type="ChEBI" id="CHEBI:57783"/>
        <dbReference type="ChEBI" id="CHEBI:58349"/>
        <dbReference type="ChEBI" id="CHEBI:68483"/>
        <dbReference type="ChEBI" id="CHEBI:70757"/>
        <dbReference type="EC" id="1.3.1.98"/>
    </reaction>
</comment>
<name>A0A1F5REM5_9BACT</name>
<keyword evidence="10 16" id="KW-0133">Cell shape</keyword>
<evidence type="ECO:0000256" key="8">
    <source>
        <dbReference type="ARBA" id="ARBA00022827"/>
    </source>
</evidence>
<dbReference type="InterPro" id="IPR036318">
    <property type="entry name" value="FAD-bd_PCMH-like_sf"/>
</dbReference>
<comment type="subcellular location">
    <subcellularLocation>
        <location evidence="3 16">Cytoplasm</location>
    </subcellularLocation>
</comment>
<keyword evidence="12 16" id="KW-0560">Oxidoreductase</keyword>
<dbReference type="GO" id="GO:0005829">
    <property type="term" value="C:cytosol"/>
    <property type="evidence" value="ECO:0007669"/>
    <property type="project" value="TreeGrafter"/>
</dbReference>
<dbReference type="Proteomes" id="UP000177230">
    <property type="component" value="Unassembled WGS sequence"/>
</dbReference>
<evidence type="ECO:0000256" key="13">
    <source>
        <dbReference type="ARBA" id="ARBA00023306"/>
    </source>
</evidence>
<dbReference type="GO" id="GO:0051301">
    <property type="term" value="P:cell division"/>
    <property type="evidence" value="ECO:0007669"/>
    <property type="project" value="UniProtKB-KW"/>
</dbReference>
<evidence type="ECO:0000256" key="15">
    <source>
        <dbReference type="ARBA" id="ARBA00048914"/>
    </source>
</evidence>
<dbReference type="Gene3D" id="3.30.43.10">
    <property type="entry name" value="Uridine Diphospho-n-acetylenolpyruvylglucosamine Reductase, domain 2"/>
    <property type="match status" value="1"/>
</dbReference>
<dbReference type="AlphaFoldDB" id="A0A1F5REM5"/>
<evidence type="ECO:0000256" key="1">
    <source>
        <dbReference type="ARBA" id="ARBA00001974"/>
    </source>
</evidence>
<sequence length="303" mass="32715">MKISSDILKQLAARTKGQCRFREPMSRHTSFRIGGPADLLVVPADEADLQNLLAGIYRSGVPCLVLGNGTNLLVLDGGIRGVVIKMTAGFRQAERKENTLKVGAGYALPRLVEGSAEMSLAGLEWGVGIPGSVGGALVMNAGAYGGQMSDIVKKVWGYTRSGDRLTLRAGQINFGYRHSEYPEGYVITGTELEMLEGRKNRIKSAMEQWMKKRQRNQPLSLPSAGCIFKNPVNDSARRLIGVAGLRGKKIGGAKVSSKHANFIVNHGGARAADVLKLIEIIKERTYKTIGIELTPEVKTVGEP</sequence>
<organism evidence="18 19">
    <name type="scientific">Candidatus Edwardsbacteria bacterium GWF2_54_11</name>
    <dbReference type="NCBI Taxonomy" id="1817851"/>
    <lineage>
        <taxon>Bacteria</taxon>
        <taxon>Candidatus Edwardsiibacteriota</taxon>
    </lineage>
</organism>
<evidence type="ECO:0000256" key="6">
    <source>
        <dbReference type="ARBA" id="ARBA00022618"/>
    </source>
</evidence>
<feature type="domain" description="FAD-binding PCMH-type" evidence="17">
    <location>
        <begin position="33"/>
        <end position="212"/>
    </location>
</feature>
<dbReference type="InterPro" id="IPR006094">
    <property type="entry name" value="Oxid_FAD_bind_N"/>
</dbReference>
<keyword evidence="9 16" id="KW-0521">NADP</keyword>
<dbReference type="Pfam" id="PF01565">
    <property type="entry name" value="FAD_binding_4"/>
    <property type="match status" value="1"/>
</dbReference>
<evidence type="ECO:0000313" key="19">
    <source>
        <dbReference type="Proteomes" id="UP000177230"/>
    </source>
</evidence>
<comment type="function">
    <text evidence="2 16">Cell wall formation.</text>
</comment>
<evidence type="ECO:0000256" key="9">
    <source>
        <dbReference type="ARBA" id="ARBA00022857"/>
    </source>
</evidence>
<keyword evidence="7 16" id="KW-0285">Flavoprotein</keyword>
<dbReference type="InterPro" id="IPR016166">
    <property type="entry name" value="FAD-bd_PCMH"/>
</dbReference>
<proteinExistence type="inferred from homology"/>
<dbReference type="NCBIfam" id="TIGR00179">
    <property type="entry name" value="murB"/>
    <property type="match status" value="1"/>
</dbReference>
<feature type="active site" evidence="16">
    <location>
        <position position="177"/>
    </location>
</feature>
<feature type="active site" description="Proton donor" evidence="16">
    <location>
        <position position="226"/>
    </location>
</feature>
<evidence type="ECO:0000256" key="11">
    <source>
        <dbReference type="ARBA" id="ARBA00022984"/>
    </source>
</evidence>
<dbReference type="InterPro" id="IPR016169">
    <property type="entry name" value="FAD-bd_PCMH_sub2"/>
</dbReference>
<dbReference type="Gene3D" id="3.90.78.10">
    <property type="entry name" value="UDP-N-acetylenolpyruvoylglucosamine reductase, C-terminal domain"/>
    <property type="match status" value="1"/>
</dbReference>
<dbReference type="UniPathway" id="UPA00219"/>
<dbReference type="Pfam" id="PF02873">
    <property type="entry name" value="MurB_C"/>
    <property type="match status" value="1"/>
</dbReference>
<keyword evidence="13 16" id="KW-0131">Cell cycle</keyword>
<keyword evidence="6 16" id="KW-0132">Cell division</keyword>
<dbReference type="GO" id="GO:0009252">
    <property type="term" value="P:peptidoglycan biosynthetic process"/>
    <property type="evidence" value="ECO:0007669"/>
    <property type="project" value="UniProtKB-UniRule"/>
</dbReference>
<dbReference type="PANTHER" id="PTHR21071">
    <property type="entry name" value="UDP-N-ACETYLENOLPYRUVOYLGLUCOSAMINE REDUCTASE"/>
    <property type="match status" value="1"/>
</dbReference>
<dbReference type="GO" id="GO:0071949">
    <property type="term" value="F:FAD binding"/>
    <property type="evidence" value="ECO:0007669"/>
    <property type="project" value="InterPro"/>
</dbReference>
<dbReference type="SUPFAM" id="SSF56176">
    <property type="entry name" value="FAD-binding/transporter-associated domain-like"/>
    <property type="match status" value="1"/>
</dbReference>
<dbReference type="InterPro" id="IPR016167">
    <property type="entry name" value="FAD-bd_PCMH_sub1"/>
</dbReference>
<evidence type="ECO:0000256" key="2">
    <source>
        <dbReference type="ARBA" id="ARBA00003921"/>
    </source>
</evidence>
<keyword evidence="8 16" id="KW-0274">FAD</keyword>
<dbReference type="HAMAP" id="MF_00037">
    <property type="entry name" value="MurB"/>
    <property type="match status" value="1"/>
</dbReference>
<evidence type="ECO:0000256" key="7">
    <source>
        <dbReference type="ARBA" id="ARBA00022630"/>
    </source>
</evidence>
<gene>
    <name evidence="16" type="primary">murB</name>
    <name evidence="18" type="ORF">A2024_11810</name>
</gene>
<protein>
    <recommendedName>
        <fullName evidence="16">UDP-N-acetylenolpyruvoylglucosamine reductase</fullName>
        <ecNumber evidence="16">1.3.1.98</ecNumber>
    </recommendedName>
    <alternativeName>
        <fullName evidence="16">UDP-N-acetylmuramate dehydrogenase</fullName>
    </alternativeName>
</protein>
<dbReference type="PANTHER" id="PTHR21071:SF4">
    <property type="entry name" value="UDP-N-ACETYLENOLPYRUVOYLGLUCOSAMINE REDUCTASE"/>
    <property type="match status" value="1"/>
</dbReference>
<keyword evidence="14 16" id="KW-0961">Cell wall biogenesis/degradation</keyword>
<accession>A0A1F5REM5</accession>